<feature type="region of interest" description="Disordered" evidence="1">
    <location>
        <begin position="1539"/>
        <end position="1593"/>
    </location>
</feature>
<feature type="domain" description="WW" evidence="2">
    <location>
        <begin position="1645"/>
        <end position="1678"/>
    </location>
</feature>
<dbReference type="PROSITE" id="PS50020">
    <property type="entry name" value="WW_DOMAIN_2"/>
    <property type="match status" value="1"/>
</dbReference>
<dbReference type="InterPro" id="IPR036020">
    <property type="entry name" value="WW_dom_sf"/>
</dbReference>
<dbReference type="SMART" id="SM00456">
    <property type="entry name" value="WW"/>
    <property type="match status" value="1"/>
</dbReference>
<protein>
    <recommendedName>
        <fullName evidence="2">WW domain-containing protein</fullName>
    </recommendedName>
</protein>
<dbReference type="Pfam" id="PF14776">
    <property type="entry name" value="UNC-79"/>
    <property type="match status" value="1"/>
</dbReference>
<feature type="region of interest" description="Disordered" evidence="1">
    <location>
        <begin position="1863"/>
        <end position="1931"/>
    </location>
</feature>
<evidence type="ECO:0000256" key="1">
    <source>
        <dbReference type="SAM" id="MobiDB-lite"/>
    </source>
</evidence>
<dbReference type="Gene3D" id="2.20.70.10">
    <property type="match status" value="1"/>
</dbReference>
<dbReference type="OMA" id="GKERRWM"/>
<evidence type="ECO:0000313" key="4">
    <source>
        <dbReference type="Proteomes" id="UP000318571"/>
    </source>
</evidence>
<dbReference type="CDD" id="cd00201">
    <property type="entry name" value="WW"/>
    <property type="match status" value="1"/>
</dbReference>
<dbReference type="Proteomes" id="UP000318571">
    <property type="component" value="Chromosome 5"/>
</dbReference>
<proteinExistence type="predicted"/>
<feature type="region of interest" description="Disordered" evidence="1">
    <location>
        <begin position="1506"/>
        <end position="1525"/>
    </location>
</feature>
<dbReference type="PANTHER" id="PTHR21696:SF2">
    <property type="entry name" value="PROTEIN UNC-79 HOMOLOG"/>
    <property type="match status" value="1"/>
</dbReference>
<dbReference type="SUPFAM" id="SSF51045">
    <property type="entry name" value="WW domain"/>
    <property type="match status" value="1"/>
</dbReference>
<dbReference type="InterPro" id="IPR024855">
    <property type="entry name" value="UNC79"/>
</dbReference>
<feature type="compositionally biased region" description="Polar residues" evidence="1">
    <location>
        <begin position="1506"/>
        <end position="1518"/>
    </location>
</feature>
<organism evidence="3 4">
    <name type="scientific">Tigriopus californicus</name>
    <name type="common">Marine copepod</name>
    <dbReference type="NCBI Taxonomy" id="6832"/>
    <lineage>
        <taxon>Eukaryota</taxon>
        <taxon>Metazoa</taxon>
        <taxon>Ecdysozoa</taxon>
        <taxon>Arthropoda</taxon>
        <taxon>Crustacea</taxon>
        <taxon>Multicrustacea</taxon>
        <taxon>Hexanauplia</taxon>
        <taxon>Copepoda</taxon>
        <taxon>Harpacticoida</taxon>
        <taxon>Harpacticidae</taxon>
        <taxon>Tigriopus</taxon>
    </lineage>
</organism>
<gene>
    <name evidence="3" type="ORF">TCAL_00127</name>
</gene>
<feature type="compositionally biased region" description="Basic and acidic residues" evidence="1">
    <location>
        <begin position="1544"/>
        <end position="1571"/>
    </location>
</feature>
<dbReference type="InterPro" id="IPR001202">
    <property type="entry name" value="WW_dom"/>
</dbReference>
<keyword evidence="4" id="KW-1185">Reference proteome</keyword>
<name>A0A553PHU2_TIGCA</name>
<comment type="caution">
    <text evidence="3">The sequence shown here is derived from an EMBL/GenBank/DDBJ whole genome shotgun (WGS) entry which is preliminary data.</text>
</comment>
<feature type="compositionally biased region" description="Basic residues" evidence="1">
    <location>
        <begin position="1918"/>
        <end position="1927"/>
    </location>
</feature>
<evidence type="ECO:0000313" key="3">
    <source>
        <dbReference type="EMBL" id="TRY77249.1"/>
    </source>
</evidence>
<dbReference type="STRING" id="6832.A0A553PHU2"/>
<feature type="region of interest" description="Disordered" evidence="1">
    <location>
        <begin position="710"/>
        <end position="730"/>
    </location>
</feature>
<dbReference type="EMBL" id="VCGU01000004">
    <property type="protein sequence ID" value="TRY77249.1"/>
    <property type="molecule type" value="Genomic_DNA"/>
</dbReference>
<reference evidence="3 4" key="1">
    <citation type="journal article" date="2018" name="Nat. Ecol. Evol.">
        <title>Genomic signatures of mitonuclear coevolution across populations of Tigriopus californicus.</title>
        <authorList>
            <person name="Barreto F.S."/>
            <person name="Watson E.T."/>
            <person name="Lima T.G."/>
            <person name="Willett C.S."/>
            <person name="Edmands S."/>
            <person name="Li W."/>
            <person name="Burton R.S."/>
        </authorList>
    </citation>
    <scope>NUCLEOTIDE SEQUENCE [LARGE SCALE GENOMIC DNA]</scope>
    <source>
        <strain evidence="3 4">San Diego</strain>
    </source>
</reference>
<dbReference type="PANTHER" id="PTHR21696">
    <property type="entry name" value="PROTEIN UNC-79 HOMOLOG"/>
    <property type="match status" value="1"/>
</dbReference>
<sequence>MGTRAAAFTAKIKALQEAQMRLLQSQTPSGPNLNAPTGLELATTLKWFSTTLLNVLKDVPGQPLLMMKSKETDPERMALYPSLDYKGLYSSLLNFIDLIEFIPQGLYDFGKAYLNSICVLIPFLERELIDTLPYTVVGLFTVLPLSLSQDIVNVVCYHLIPFTISTKRPKDNVPLTHDMDADLENYASKSAGAILLMVFQYAKDNTALHRQITEALMTVKEDLVKDLFLVIAHGTPSSRMNAVNLLFYYWPSLNPTLYDLKAIIHKFNNSETWSPPFCSAPDCAGKGQALAVNICLDHTICLSHHPDRPPPAFYCRDCFLTIQRLVDRKDIAPMFQEINHPLQQVAVTCDNQKCKSMDKTAVAICFSQDCSSFHCTNNRPTRYCNQCNKINHQSRLTMDHIIHSKISSPWDMEQEIQNYFVKAVISLLQEAKPFGSNKEFEDAHRRTMQALDDSGEDIEDETALNERRLLSRYGVWLLVGLGTPTTDTCLATFGHMLSMLFQWFNATAYLPNDKTGSTLEKLKSEYIPEWLRKVYKSYPDVFVSCLLPNPPDYVKIGGHWDVVMPKIDHIREGLNSVFCLVPYDVITLEVWEKLMSHWMEVINKEVSKEEIVELKSIFCKIFDPDMSPLGFDAKEMYHFISKRFVKTSADVQQQALQWLQRLCLMNIHIPLEILFEMLNHGIDTLILDGKDIDENAPALLVENPTEYLTEESIATEPRPQSPGVLEEEPELVEKDPSLVSKEELNLMCYNLMIDVLSCQMELQDVELHIGLNGPCVNDILSLINRILATPWMEDINKCLTDSLDMDDLAEDEELGIRVVEELLTDLLQLIHVTIKNVIPLDVNDDSDEDMAEPSNFTVNSGADLDPRAASAMKKGPGLGQFMAVLTTMQSSAEKVKEVDDSSSVSSQEENEEPFELHIDDYAIPLQVVYHLLLRNTEIADPDMRFYLMDSVRLLSLNADVLQSAARKQKRLIHYCQEPLLTGVMWQILDASHSQVAHACVPLLLHATSLPGGADILWKSLDEDFNNEDWRTRFAAVEKISLILRFVEDKPIKKSHLLRSVLSHAFCCLIASTDDVNVHVSQKAILQLGTVHDTAIQLLLWCLENQFDTVPIDRPVILKRLNQLFNTMLDRHILSWVFFANRFDVIIGEIQAINDHKSETCIQRSGSTAASKRNSAMVAVATANPAVPSSFTSLRNRLQKPSENSNQVKSLASSLKYPYKRTVSAPAGMGLSTASKLFLQKQNFRTCAQGTYSRHQSVPLMLKTKHGKVMNDSGFTLNKQPSSAAMMGEESEYINVAAKTLDLDEIDKETLHLLVFLFTQFLSYSDYAKFPEEKQTKAHAATRCFQSLFSLIGYNEAERRFQVMPHKIRSTPTVNAFIANLPQVLDYNFEMGKKILLNSILILQKIPFPPRHASSWQNQTLMQESMLYQGCGFSLWYLEPSLRRNWLTAAMVIFYKYDFNCDTIIGEKTSGLVKIIIHTLAAHAHTCDRLDKPSFGMSARSRDLSQLSVADTSDNQGDTDTVCDPDTDFIIPFEDTLVGAEPEEKDVAENANTEKKKNKDNNSNKSLDEIDGARASTPAISPNKPGTKHSKPLSSLEMIRVEQGQGDKPPSSSEVRTPMANLFGFLPRPSGHQKAPTPSTHQITSEGLPAGWAMQLMSSGRTLFIDNTNQLTTWIDPRTGRPAEVKEHPHQHHFPTFESPPSPLSLMDVITVGNPINVDKEASNAPKPEIEAEPLKEPQEERLLPVGQHPPLKRYDRQNSRERIIDRVWQVFGSDPSHMESVPLIGETLSTDKIQVVASIHKQDSLCSDTGANDPSIETYIGTITHIRNGLASNNEGNQETNPLLQTEAKARQPITQAVENEGNKVAVPSASGTTLGATGSIPKETVPRKSSLKVKKQANNVDKQEGKVEIATNPSNKPKFKKRRRHGTSTLPETQVLEVNSKSSSICGGKARENSSSSLLAGHRDNPLLMKQSALRTGEESIVDRCSHCGAIKEEYTEEDIGLCIINLSTFISRDPALAAPLLPEILLVVSRIARTTQYSWELDSTAYIPGNSRSIARQFFRCVLHQLSTNGLFSKLFMMEMSETGRFKFFGTLVSCLIDFTELNPSFPLAQFMVEMSERKAVTILDFTLCLPNMVSYLKSVQFEQASNWSAVFAPCDLFFRRLWSVTGQQHMLTRPTTLTSTSAMTPGGLSAANMAKESNKAKAESSVRVTQLPSIGSLFHVMTSVLRMPGVNGNRGVLEPICKLVSYALQTTALTFPQLLSICHHLQVYNTAACDVMRNTLQDALDFLADVHTLSKVKNNARSHNKHTGLNEDTLGGMLKAALSQYVALEISKGNGRDGRTVNRYLPWLFNPPGNIATQGPREFLDCVSHIRLLSWLLLGAVNYTLRSSMNEANLCQPVPLEASCHIADHIQVILAGFAEQSKTSVVHMCSLFHAFILCQLWTVYLEQTIVLMPSKDDTQTLASSILLDFWGKVTPGILQLVSHSKVLAEMVNLHFLSLMEALMECHSTVLVKLMPAWTPVLFAYQSQLPDHVRVRLQAILDYKPSETTLNEQITTNTILVKWLQRLQFKMGQIEMQASNVTQFFTV</sequence>
<accession>A0A553PHU2</accession>
<evidence type="ECO:0000259" key="2">
    <source>
        <dbReference type="PROSITE" id="PS50020"/>
    </source>
</evidence>